<comment type="subcellular location">
    <subcellularLocation>
        <location evidence="1">Cell outer membrane</location>
        <topology evidence="1">Multi-pass membrane protein</topology>
    </subcellularLocation>
</comment>
<name>A0ABT2FFT4_9GAMM</name>
<dbReference type="InterPro" id="IPR002299">
    <property type="entry name" value="Porin_Neis"/>
</dbReference>
<organism evidence="13 14">
    <name type="scientific">Shewanella electrica</name>
    <dbReference type="NCBI Taxonomy" id="515560"/>
    <lineage>
        <taxon>Bacteria</taxon>
        <taxon>Pseudomonadati</taxon>
        <taxon>Pseudomonadota</taxon>
        <taxon>Gammaproteobacteria</taxon>
        <taxon>Alteromonadales</taxon>
        <taxon>Shewanellaceae</taxon>
        <taxon>Shewanella</taxon>
    </lineage>
</organism>
<feature type="chain" id="PRO_5046821073" evidence="11">
    <location>
        <begin position="23"/>
        <end position="335"/>
    </location>
</feature>
<feature type="domain" description="Porin" evidence="12">
    <location>
        <begin position="12"/>
        <end position="312"/>
    </location>
</feature>
<evidence type="ECO:0000256" key="10">
    <source>
        <dbReference type="ARBA" id="ARBA00023237"/>
    </source>
</evidence>
<evidence type="ECO:0000256" key="7">
    <source>
        <dbReference type="ARBA" id="ARBA00023065"/>
    </source>
</evidence>
<dbReference type="Gene3D" id="2.40.160.10">
    <property type="entry name" value="Porin"/>
    <property type="match status" value="1"/>
</dbReference>
<evidence type="ECO:0000256" key="2">
    <source>
        <dbReference type="ARBA" id="ARBA00011233"/>
    </source>
</evidence>
<dbReference type="Pfam" id="PF13609">
    <property type="entry name" value="Porin_4"/>
    <property type="match status" value="1"/>
</dbReference>
<keyword evidence="14" id="KW-1185">Reference proteome</keyword>
<keyword evidence="10" id="KW-0998">Cell outer membrane</keyword>
<keyword evidence="9" id="KW-0472">Membrane</keyword>
<accession>A0ABT2FFT4</accession>
<dbReference type="InterPro" id="IPR023614">
    <property type="entry name" value="Porin_dom_sf"/>
</dbReference>
<keyword evidence="7" id="KW-0406">Ion transport</keyword>
<sequence length="335" mass="35823">MKNTMIALGVCAALLPVTSSFAASPDFYGRMWLATSYSDNGLISARSTDGTVLENYASFLGVKGKEALTDKVNIIYVMEVGNEGGFYNSSELFKPRNTYLGIEGGFGTFMFGRNDTVFKKTEGKVDLFNITSSDMAALIDGNARIGDTATYYSPKIAGVQFGATYQFADSAADSSGDYALSATLGDKALQKTPYYAAIAYADGLNQLDAYRAVVVAKLAGVNWGMLVQHASSDKYDNLSGNSYLFSAAMPFGDYTAKLQYARDNSGLGKVVKKVASLASVTDTDSYMVSAGVDVKLSKSTTAGVIVSYLDGDVTDASGYQEFDDTQLSVHLKYLF</sequence>
<keyword evidence="4" id="KW-1134">Transmembrane beta strand</keyword>
<dbReference type="CDD" id="cd00342">
    <property type="entry name" value="gram_neg_porins"/>
    <property type="match status" value="1"/>
</dbReference>
<dbReference type="PANTHER" id="PTHR34501:SF9">
    <property type="entry name" value="MAJOR OUTER MEMBRANE PROTEIN P.IA"/>
    <property type="match status" value="1"/>
</dbReference>
<feature type="signal peptide" evidence="11">
    <location>
        <begin position="1"/>
        <end position="22"/>
    </location>
</feature>
<evidence type="ECO:0000259" key="12">
    <source>
        <dbReference type="Pfam" id="PF13609"/>
    </source>
</evidence>
<evidence type="ECO:0000256" key="1">
    <source>
        <dbReference type="ARBA" id="ARBA00004571"/>
    </source>
</evidence>
<evidence type="ECO:0000256" key="3">
    <source>
        <dbReference type="ARBA" id="ARBA00022448"/>
    </source>
</evidence>
<evidence type="ECO:0000256" key="6">
    <source>
        <dbReference type="ARBA" id="ARBA00022729"/>
    </source>
</evidence>
<evidence type="ECO:0000313" key="13">
    <source>
        <dbReference type="EMBL" id="MCS4555086.1"/>
    </source>
</evidence>
<keyword evidence="8" id="KW-0626">Porin</keyword>
<dbReference type="EMBL" id="JAKOGG010000001">
    <property type="protein sequence ID" value="MCS4555086.1"/>
    <property type="molecule type" value="Genomic_DNA"/>
</dbReference>
<dbReference type="SUPFAM" id="SSF56935">
    <property type="entry name" value="Porins"/>
    <property type="match status" value="1"/>
</dbReference>
<comment type="caution">
    <text evidence="13">The sequence shown here is derived from an EMBL/GenBank/DDBJ whole genome shotgun (WGS) entry which is preliminary data.</text>
</comment>
<evidence type="ECO:0000256" key="5">
    <source>
        <dbReference type="ARBA" id="ARBA00022692"/>
    </source>
</evidence>
<dbReference type="InterPro" id="IPR033900">
    <property type="entry name" value="Gram_neg_porin_domain"/>
</dbReference>
<comment type="subunit">
    <text evidence="2">Homotrimer.</text>
</comment>
<gene>
    <name evidence="13" type="ORF">L9G74_01415</name>
</gene>
<dbReference type="PANTHER" id="PTHR34501">
    <property type="entry name" value="PROTEIN YDDL-RELATED"/>
    <property type="match status" value="1"/>
</dbReference>
<evidence type="ECO:0000256" key="4">
    <source>
        <dbReference type="ARBA" id="ARBA00022452"/>
    </source>
</evidence>
<evidence type="ECO:0000256" key="9">
    <source>
        <dbReference type="ARBA" id="ARBA00023136"/>
    </source>
</evidence>
<dbReference type="PRINTS" id="PR00184">
    <property type="entry name" value="NEISSPPORIN"/>
</dbReference>
<dbReference type="RefSeq" id="WP_238894490.1">
    <property type="nucleotide sequence ID" value="NZ_JAKOGG010000001.1"/>
</dbReference>
<dbReference type="InterPro" id="IPR050298">
    <property type="entry name" value="Gram-neg_bact_OMP"/>
</dbReference>
<evidence type="ECO:0000256" key="8">
    <source>
        <dbReference type="ARBA" id="ARBA00023114"/>
    </source>
</evidence>
<keyword evidence="3" id="KW-0813">Transport</keyword>
<evidence type="ECO:0000256" key="11">
    <source>
        <dbReference type="SAM" id="SignalP"/>
    </source>
</evidence>
<keyword evidence="6 11" id="KW-0732">Signal</keyword>
<protein>
    <submittedName>
        <fullName evidence="13">Porin</fullName>
    </submittedName>
</protein>
<evidence type="ECO:0000313" key="14">
    <source>
        <dbReference type="Proteomes" id="UP001201549"/>
    </source>
</evidence>
<dbReference type="Proteomes" id="UP001201549">
    <property type="component" value="Unassembled WGS sequence"/>
</dbReference>
<reference evidence="14" key="1">
    <citation type="submission" date="2023-07" db="EMBL/GenBank/DDBJ databases">
        <title>Shewanella mangrovi sp. nov., an acetaldehyde- degrading bacterium isolated from mangrove sediment.</title>
        <authorList>
            <person name="Liu Y."/>
        </authorList>
    </citation>
    <scope>NUCLEOTIDE SEQUENCE [LARGE SCALE GENOMIC DNA]</scope>
    <source>
        <strain evidence="14">C32</strain>
    </source>
</reference>
<keyword evidence="5" id="KW-0812">Transmembrane</keyword>
<proteinExistence type="predicted"/>